<feature type="compositionally biased region" description="Basic and acidic residues" evidence="8">
    <location>
        <begin position="206"/>
        <end position="220"/>
    </location>
</feature>
<accession>A0AAD5RSW9</accession>
<evidence type="ECO:0000256" key="6">
    <source>
        <dbReference type="ARBA" id="ARBA00038503"/>
    </source>
</evidence>
<dbReference type="InterPro" id="IPR057776">
    <property type="entry name" value="UTP23_sensor"/>
</dbReference>
<evidence type="ECO:0000259" key="9">
    <source>
        <dbReference type="Pfam" id="PF24779"/>
    </source>
</evidence>
<evidence type="ECO:0000256" key="4">
    <source>
        <dbReference type="ARBA" id="ARBA00023242"/>
    </source>
</evidence>
<dbReference type="FunFam" id="3.40.50.1010:FF:000006">
    <property type="entry name" value="rRNA-processing protein UTP23 homolog"/>
    <property type="match status" value="1"/>
</dbReference>
<dbReference type="Gene3D" id="3.40.50.1010">
    <property type="entry name" value="5'-nuclease"/>
    <property type="match status" value="1"/>
</dbReference>
<comment type="function">
    <text evidence="5">Involved in rRNA-processing and ribosome biogenesis.</text>
</comment>
<evidence type="ECO:0000256" key="7">
    <source>
        <dbReference type="ARBA" id="ARBA00076388"/>
    </source>
</evidence>
<sequence length="303" mass="35042">MRGKRAKTYKKLMEKFSITFGFREPYQVLVDSDIVHDTHRFSMELEPALERTLRGEVKPMITQCSMRHLYARKNEPGIDRVIEFAKTLERRFCGHHPSDYPEPLSTLECFSSVVDPKNKGENKHRYVVASQEQGVRKYMRHVPGVPLIYVHRSVMIMEPMTDITEAFRAREERAKFRAELKNQKGALGKRKRANEIDDGGDADANIIERPDGEGEQEAERKKRKKYGKKEPNPLAVRKPKNRSEGQKRHDKESKPPKEETEEQPEEPPKKKIRKRKGKKKRDGDGPKNDRPQATAGSEAEDSP</sequence>
<dbReference type="Proteomes" id="UP001201980">
    <property type="component" value="Unassembled WGS sequence"/>
</dbReference>
<name>A0AAD5RSW9_9PEZI</name>
<proteinExistence type="inferred from homology"/>
<dbReference type="Pfam" id="PF24779">
    <property type="entry name" value="UTP23_sensor"/>
    <property type="match status" value="1"/>
</dbReference>
<keyword evidence="2" id="KW-0690">Ribosome biogenesis</keyword>
<keyword evidence="4" id="KW-0539">Nucleus</keyword>
<feature type="compositionally biased region" description="Basic and acidic residues" evidence="8">
    <location>
        <begin position="281"/>
        <end position="290"/>
    </location>
</feature>
<feature type="region of interest" description="Disordered" evidence="8">
    <location>
        <begin position="184"/>
        <end position="303"/>
    </location>
</feature>
<dbReference type="GO" id="GO:0032040">
    <property type="term" value="C:small-subunit processome"/>
    <property type="evidence" value="ECO:0007669"/>
    <property type="project" value="InterPro"/>
</dbReference>
<comment type="similarity">
    <text evidence="6">Belongs to the UTP23/FCF1 family. UTP23 subfamily.</text>
</comment>
<evidence type="ECO:0000256" key="3">
    <source>
        <dbReference type="ARBA" id="ARBA00022552"/>
    </source>
</evidence>
<evidence type="ECO:0000313" key="10">
    <source>
        <dbReference type="EMBL" id="KAJ2902557.1"/>
    </source>
</evidence>
<evidence type="ECO:0000256" key="1">
    <source>
        <dbReference type="ARBA" id="ARBA00004604"/>
    </source>
</evidence>
<comment type="caution">
    <text evidence="10">The sequence shown here is derived from an EMBL/GenBank/DDBJ whole genome shotgun (WGS) entry which is preliminary data.</text>
</comment>
<dbReference type="Pfam" id="PF04900">
    <property type="entry name" value="Fcf1"/>
    <property type="match status" value="1"/>
</dbReference>
<comment type="subcellular location">
    <subcellularLocation>
        <location evidence="1">Nucleus</location>
        <location evidence="1">Nucleolus</location>
    </subcellularLocation>
</comment>
<organism evidence="10 11">
    <name type="scientific">Zalerion maritima</name>
    <dbReference type="NCBI Taxonomy" id="339359"/>
    <lineage>
        <taxon>Eukaryota</taxon>
        <taxon>Fungi</taxon>
        <taxon>Dikarya</taxon>
        <taxon>Ascomycota</taxon>
        <taxon>Pezizomycotina</taxon>
        <taxon>Sordariomycetes</taxon>
        <taxon>Lulworthiomycetidae</taxon>
        <taxon>Lulworthiales</taxon>
        <taxon>Lulworthiaceae</taxon>
        <taxon>Zalerion</taxon>
    </lineage>
</organism>
<dbReference type="EMBL" id="JAKWBI020000109">
    <property type="protein sequence ID" value="KAJ2902557.1"/>
    <property type="molecule type" value="Genomic_DNA"/>
</dbReference>
<keyword evidence="3" id="KW-0698">rRNA processing</keyword>
<keyword evidence="11" id="KW-1185">Reference proteome</keyword>
<dbReference type="PANTHER" id="PTHR12416">
    <property type="entry name" value="RRNA-PROCESSING PROTEIN UTP23 HOMOLOG"/>
    <property type="match status" value="1"/>
</dbReference>
<reference evidence="10" key="1">
    <citation type="submission" date="2022-07" db="EMBL/GenBank/DDBJ databases">
        <title>Draft genome sequence of Zalerion maritima ATCC 34329, a (micro)plastics degrading marine fungus.</title>
        <authorList>
            <person name="Paco A."/>
            <person name="Goncalves M.F.M."/>
            <person name="Rocha-Santos T.A.P."/>
            <person name="Alves A."/>
        </authorList>
    </citation>
    <scope>NUCLEOTIDE SEQUENCE</scope>
    <source>
        <strain evidence="10">ATCC 34329</strain>
    </source>
</reference>
<dbReference type="SUPFAM" id="SSF88723">
    <property type="entry name" value="PIN domain-like"/>
    <property type="match status" value="1"/>
</dbReference>
<gene>
    <name evidence="10" type="ORF">MKZ38_000387</name>
</gene>
<dbReference type="CDD" id="cd09865">
    <property type="entry name" value="PIN_ScUtp23p-like"/>
    <property type="match status" value="1"/>
</dbReference>
<protein>
    <recommendedName>
        <fullName evidence="7">U three protein 23</fullName>
    </recommendedName>
</protein>
<evidence type="ECO:0000256" key="2">
    <source>
        <dbReference type="ARBA" id="ARBA00022517"/>
    </source>
</evidence>
<dbReference type="AlphaFoldDB" id="A0AAD5RSW9"/>
<evidence type="ECO:0000256" key="8">
    <source>
        <dbReference type="SAM" id="MobiDB-lite"/>
    </source>
</evidence>
<dbReference type="GO" id="GO:0006364">
    <property type="term" value="P:rRNA processing"/>
    <property type="evidence" value="ECO:0007669"/>
    <property type="project" value="UniProtKB-KW"/>
</dbReference>
<feature type="domain" description="UTP23 sensor motif region" evidence="9">
    <location>
        <begin position="222"/>
        <end position="240"/>
    </location>
</feature>
<dbReference type="InterPro" id="IPR029060">
    <property type="entry name" value="PIN-like_dom_sf"/>
</dbReference>
<feature type="compositionally biased region" description="Basic residues" evidence="8">
    <location>
        <begin position="270"/>
        <end position="280"/>
    </location>
</feature>
<dbReference type="InterPro" id="IPR006984">
    <property type="entry name" value="Fcf1/UTP23"/>
</dbReference>
<evidence type="ECO:0000313" key="11">
    <source>
        <dbReference type="Proteomes" id="UP001201980"/>
    </source>
</evidence>
<evidence type="ECO:0000256" key="5">
    <source>
        <dbReference type="ARBA" id="ARBA00037300"/>
    </source>
</evidence>
<feature type="compositionally biased region" description="Basic and acidic residues" evidence="8">
    <location>
        <begin position="241"/>
        <end position="258"/>
    </location>
</feature>